<evidence type="ECO:0000313" key="3">
    <source>
        <dbReference type="EMBL" id="KAK0426475.1"/>
    </source>
</evidence>
<dbReference type="Proteomes" id="UP001175271">
    <property type="component" value="Unassembled WGS sequence"/>
</dbReference>
<keyword evidence="4" id="KW-1185">Reference proteome</keyword>
<evidence type="ECO:0000259" key="2">
    <source>
        <dbReference type="Pfam" id="PF00135"/>
    </source>
</evidence>
<dbReference type="SUPFAM" id="SSF53474">
    <property type="entry name" value="alpha/beta-Hydrolases"/>
    <property type="match status" value="1"/>
</dbReference>
<feature type="chain" id="PRO_5041306588" description="Carboxylesterase type B domain-containing protein" evidence="1">
    <location>
        <begin position="19"/>
        <end position="471"/>
    </location>
</feature>
<evidence type="ECO:0000313" key="4">
    <source>
        <dbReference type="Proteomes" id="UP001175271"/>
    </source>
</evidence>
<dbReference type="AlphaFoldDB" id="A0AA39ILF8"/>
<dbReference type="InterPro" id="IPR002018">
    <property type="entry name" value="CarbesteraseB"/>
</dbReference>
<comment type="caution">
    <text evidence="3">The sequence shown here is derived from an EMBL/GenBank/DDBJ whole genome shotgun (WGS) entry which is preliminary data.</text>
</comment>
<organism evidence="3 4">
    <name type="scientific">Steinernema hermaphroditum</name>
    <dbReference type="NCBI Taxonomy" id="289476"/>
    <lineage>
        <taxon>Eukaryota</taxon>
        <taxon>Metazoa</taxon>
        <taxon>Ecdysozoa</taxon>
        <taxon>Nematoda</taxon>
        <taxon>Chromadorea</taxon>
        <taxon>Rhabditida</taxon>
        <taxon>Tylenchina</taxon>
        <taxon>Panagrolaimomorpha</taxon>
        <taxon>Strongyloidoidea</taxon>
        <taxon>Steinernematidae</taxon>
        <taxon>Steinernema</taxon>
    </lineage>
</organism>
<protein>
    <recommendedName>
        <fullName evidence="2">Carboxylesterase type B domain-containing protein</fullName>
    </recommendedName>
</protein>
<feature type="domain" description="Carboxylesterase type B" evidence="2">
    <location>
        <begin position="291"/>
        <end position="440"/>
    </location>
</feature>
<sequence>MRIFFLVCLFGGIHSALSLSSYVRTSHGPIEGFEYDSAAVFLGIRYGKPPVGERRFEKPEAIGNWTEPLQAKSFGPSCHPTTPQNYTTFSEDCLFLNIMAPKRDPVTAYPVIIYIHGGGLESGGAVKRGYEHIVKNFVNEGIVFVTINYRLGPFGFLTTADDVLPGNLGLWDQLLALKLVSEMISSFNGDPNRITLMGDSSGAMSVSAFTLSPLANSRKDMFPPPFCALDLFHQAVQMSGTFYSLPLKGNRKHGLNFLDTVGCTEKNLYQAKECLKKSSLEEILKVTYKFRFYINEADSDYKSCLTQLVNLVSDINFNVPVFQEAIEKLHNNWPVYLYIEKFYSMSPRRALFPVDGSFHSNEIPYLFGKGSMLPVIVTKESNEFKRNLLHSLTSFVKYGEPRSVSVPWDRMSVSSPFTYMELNATCEAKSDFFEKRIQFWTTDVANHVDLEELKSILPQAKRNIYSKKRTP</sequence>
<gene>
    <name evidence="3" type="ORF">QR680_009730</name>
</gene>
<reference evidence="3" key="1">
    <citation type="submission" date="2023-06" db="EMBL/GenBank/DDBJ databases">
        <title>Genomic analysis of the entomopathogenic nematode Steinernema hermaphroditum.</title>
        <authorList>
            <person name="Schwarz E.M."/>
            <person name="Heppert J.K."/>
            <person name="Baniya A."/>
            <person name="Schwartz H.T."/>
            <person name="Tan C.-H."/>
            <person name="Antoshechkin I."/>
            <person name="Sternberg P.W."/>
            <person name="Goodrich-Blair H."/>
            <person name="Dillman A.R."/>
        </authorList>
    </citation>
    <scope>NUCLEOTIDE SEQUENCE</scope>
    <source>
        <strain evidence="3">PS9179</strain>
        <tissue evidence="3">Whole animal</tissue>
    </source>
</reference>
<dbReference type="InterPro" id="IPR029058">
    <property type="entry name" value="AB_hydrolase_fold"/>
</dbReference>
<proteinExistence type="predicted"/>
<feature type="domain" description="Carboxylesterase type B" evidence="2">
    <location>
        <begin position="21"/>
        <end position="289"/>
    </location>
</feature>
<dbReference type="Pfam" id="PF00135">
    <property type="entry name" value="COesterase"/>
    <property type="match status" value="2"/>
</dbReference>
<dbReference type="EMBL" id="JAUCMV010000001">
    <property type="protein sequence ID" value="KAK0426475.1"/>
    <property type="molecule type" value="Genomic_DNA"/>
</dbReference>
<dbReference type="Gene3D" id="3.40.50.1820">
    <property type="entry name" value="alpha/beta hydrolase"/>
    <property type="match status" value="2"/>
</dbReference>
<accession>A0AA39ILF8</accession>
<dbReference type="InterPro" id="IPR050309">
    <property type="entry name" value="Type-B_Carboxylest/Lipase"/>
</dbReference>
<dbReference type="PANTHER" id="PTHR11559">
    <property type="entry name" value="CARBOXYLESTERASE"/>
    <property type="match status" value="1"/>
</dbReference>
<feature type="signal peptide" evidence="1">
    <location>
        <begin position="1"/>
        <end position="18"/>
    </location>
</feature>
<name>A0AA39ILF8_9BILA</name>
<evidence type="ECO:0000256" key="1">
    <source>
        <dbReference type="SAM" id="SignalP"/>
    </source>
</evidence>
<keyword evidence="1" id="KW-0732">Signal</keyword>